<name>A0A2D2LXB6_FAUOS</name>
<evidence type="ECO:0008006" key="3">
    <source>
        <dbReference type="Google" id="ProtNLM"/>
    </source>
</evidence>
<dbReference type="EMBL" id="CP024444">
    <property type="protein sequence ID" value="ATR79667.1"/>
    <property type="molecule type" value="Genomic_DNA"/>
</dbReference>
<proteinExistence type="predicted"/>
<protein>
    <recommendedName>
        <fullName evidence="3">HNH endonuclease</fullName>
    </recommendedName>
</protein>
<evidence type="ECO:0000313" key="2">
    <source>
        <dbReference type="Proteomes" id="UP000229340"/>
    </source>
</evidence>
<keyword evidence="1" id="KW-0614">Plasmid</keyword>
<accession>A0A2D2LXB6</accession>
<gene>
    <name evidence="1" type="ORF">NP7_09895</name>
</gene>
<dbReference type="Proteomes" id="UP000229340">
    <property type="component" value="Plasmid pNP7-1"/>
</dbReference>
<geneLocation type="plasmid" evidence="2">
    <name>pnp7-1</name>
</geneLocation>
<reference evidence="2" key="1">
    <citation type="submission" date="2017-10" db="EMBL/GenBank/DDBJ databases">
        <title>Complete genome sequence of Moraxella osloensis NP7 isolated from human skin.</title>
        <authorList>
            <person name="Lee K."/>
            <person name="Lim J.Y."/>
            <person name="Hwang I."/>
        </authorList>
    </citation>
    <scope>NUCLEOTIDE SEQUENCE [LARGE SCALE GENOMIC DNA]</scope>
    <source>
        <strain evidence="2">NP7</strain>
        <plasmid evidence="2">pnp7-1</plasmid>
    </source>
</reference>
<evidence type="ECO:0000313" key="1">
    <source>
        <dbReference type="EMBL" id="ATR79667.1"/>
    </source>
</evidence>
<organism evidence="1 2">
    <name type="scientific">Faucicola osloensis</name>
    <name type="common">Moraxella osloensis</name>
    <dbReference type="NCBI Taxonomy" id="34062"/>
    <lineage>
        <taxon>Bacteria</taxon>
        <taxon>Pseudomonadati</taxon>
        <taxon>Pseudomonadota</taxon>
        <taxon>Gammaproteobacteria</taxon>
        <taxon>Moraxellales</taxon>
        <taxon>Moraxellaceae</taxon>
        <taxon>Faucicola</taxon>
    </lineage>
</organism>
<dbReference type="AlphaFoldDB" id="A0A2D2LXB6"/>
<sequence>MYAINRKIMMLFEPEKPSRQAPKFETLRKLYVLSGNLCAYPGCNKLLLDANANFVGQICHIEAASPGGERFNPNMTNEERRHFDNLMLMCYDHHIETNKVAEYPVERLKSFKREHEAKFSTEALVQSILNSLRDYTEHGADFEKVKSLENLFDTLYPQNNQSRRPVEEIERDCDAFNQTIEQYLKLSLRARKLFLIGLKHSHHPFYTKWRLDTDVLYVEFSEIANKLNMTFRLNRENDIGSLVDEIESNGLMHVSEFDLGYDRIVHRYTYTAVNPKLEASEFIWLYIKDFCEKTNKDVVSFVSDLDFSELDEPI</sequence>